<name>A0AAE3T9K6_9RHOB</name>
<reference evidence="1" key="1">
    <citation type="submission" date="2023-03" db="EMBL/GenBank/DDBJ databases">
        <title>Multiphase analysis and comparison of six strains from genera Psychromarinibacter, Lutimaribacter, and Maritimibacter, including a novel species: Psychromarinibacter sediminicola sp. nov.</title>
        <authorList>
            <person name="Wang Y.-H."/>
            <person name="Ye M.-Q."/>
            <person name="Du Z.-J."/>
        </authorList>
    </citation>
    <scope>NUCLEOTIDE SEQUENCE</scope>
    <source>
        <strain evidence="1">C21-152</strain>
    </source>
</reference>
<keyword evidence="1" id="KW-0378">Hydrolase</keyword>
<dbReference type="EMBL" id="JARGYC010000047">
    <property type="protein sequence ID" value="MDF0602317.1"/>
    <property type="molecule type" value="Genomic_DNA"/>
</dbReference>
<protein>
    <submittedName>
        <fullName evidence="1">Phage protease</fullName>
    </submittedName>
</protein>
<keyword evidence="2" id="KW-1185">Reference proteome</keyword>
<dbReference type="Pfam" id="PF10123">
    <property type="entry name" value="Mu-like_Pro"/>
    <property type="match status" value="1"/>
</dbReference>
<dbReference type="GO" id="GO:0008233">
    <property type="term" value="F:peptidase activity"/>
    <property type="evidence" value="ECO:0007669"/>
    <property type="project" value="UniProtKB-KW"/>
</dbReference>
<evidence type="ECO:0000313" key="1">
    <source>
        <dbReference type="EMBL" id="MDF0602317.1"/>
    </source>
</evidence>
<keyword evidence="1" id="KW-0645">Protease</keyword>
<dbReference type="PIRSF" id="PIRSF016624">
    <property type="entry name" value="Mu_prophg_I"/>
    <property type="match status" value="1"/>
</dbReference>
<proteinExistence type="predicted"/>
<comment type="caution">
    <text evidence="1">The sequence shown here is derived from an EMBL/GenBank/DDBJ whole genome shotgun (WGS) entry which is preliminary data.</text>
</comment>
<dbReference type="InterPro" id="IPR012106">
    <property type="entry name" value="Phage_Mu_Gp1"/>
</dbReference>
<dbReference type="AlphaFoldDB" id="A0AAE3T9K6"/>
<dbReference type="GO" id="GO:0006508">
    <property type="term" value="P:proteolysis"/>
    <property type="evidence" value="ECO:0007669"/>
    <property type="project" value="UniProtKB-KW"/>
</dbReference>
<evidence type="ECO:0000313" key="2">
    <source>
        <dbReference type="Proteomes" id="UP001220964"/>
    </source>
</evidence>
<accession>A0AAE3T9K6</accession>
<dbReference type="RefSeq" id="WP_275568445.1">
    <property type="nucleotide sequence ID" value="NZ_JARGYC010000047.1"/>
</dbReference>
<organism evidence="1 2">
    <name type="scientific">Psychromarinibacter sediminicola</name>
    <dbReference type="NCBI Taxonomy" id="3033385"/>
    <lineage>
        <taxon>Bacteria</taxon>
        <taxon>Pseudomonadati</taxon>
        <taxon>Pseudomonadota</taxon>
        <taxon>Alphaproteobacteria</taxon>
        <taxon>Rhodobacterales</taxon>
        <taxon>Paracoccaceae</taxon>
        <taxon>Psychromarinibacter</taxon>
    </lineage>
</organism>
<sequence>MSGLSLASCDRALGPGKAPDWVHLFPAGEIAGRDGRAFDLSDPGAVVLAFQSEGIDLPVDYEHQNDSAAAKRNGPVPAAGWIKELKAEANGIWGRVEWTATAREMIGKREYRYLSPSFLYHAKTGAIMRLKGAGLVHHPNFHLTALAQQEDAMDGDMSPLARIAAELGLDPEADADAILDAIRALAEGGGEPDPAKYVPIEALRDLLKERNTEAASASEQRARTKVEQACERGYLTGGMKDWALALCLRDEASFDSFLETAVPAYASLRREIVPAGAPGRDAPSASASPLAAAVCSQLGLKPDALA</sequence>
<dbReference type="Proteomes" id="UP001220964">
    <property type="component" value="Unassembled WGS sequence"/>
</dbReference>
<gene>
    <name evidence="1" type="ORF">P1J78_16380</name>
</gene>